<dbReference type="GO" id="GO:0005886">
    <property type="term" value="C:plasma membrane"/>
    <property type="evidence" value="ECO:0007669"/>
    <property type="project" value="UniProtKB-SubCell"/>
</dbReference>
<dbReference type="Proteomes" id="UP000179157">
    <property type="component" value="Unassembled WGS sequence"/>
</dbReference>
<comment type="subcellular location">
    <subcellularLocation>
        <location evidence="1">Cell membrane</location>
        <topology evidence="1">Multi-pass membrane protein</topology>
    </subcellularLocation>
</comment>
<accession>A0A1F5UQG8</accession>
<name>A0A1F5UQG8_FRAXR</name>
<gene>
    <name evidence="10" type="ORF">A2Z21_07895</name>
</gene>
<evidence type="ECO:0000256" key="3">
    <source>
        <dbReference type="ARBA" id="ARBA00022692"/>
    </source>
</evidence>
<feature type="transmembrane region" description="Helical" evidence="7">
    <location>
        <begin position="263"/>
        <end position="288"/>
    </location>
</feature>
<feature type="domain" description="MacB-like periplasmic core" evidence="9">
    <location>
        <begin position="20"/>
        <end position="231"/>
    </location>
</feature>
<dbReference type="Pfam" id="PF12704">
    <property type="entry name" value="MacB_PCD"/>
    <property type="match status" value="1"/>
</dbReference>
<reference evidence="10 11" key="1">
    <citation type="journal article" date="2016" name="Nat. Commun.">
        <title>Thousands of microbial genomes shed light on interconnected biogeochemical processes in an aquifer system.</title>
        <authorList>
            <person name="Anantharaman K."/>
            <person name="Brown C.T."/>
            <person name="Hug L.A."/>
            <person name="Sharon I."/>
            <person name="Castelle C.J."/>
            <person name="Probst A.J."/>
            <person name="Thomas B.C."/>
            <person name="Singh A."/>
            <person name="Wilkins M.J."/>
            <person name="Karaoz U."/>
            <person name="Brodie E.L."/>
            <person name="Williams K.H."/>
            <person name="Hubbard S.S."/>
            <person name="Banfield J.F."/>
        </authorList>
    </citation>
    <scope>NUCLEOTIDE SEQUENCE [LARGE SCALE GENOMIC DNA]</scope>
    <source>
        <strain evidence="11">RBG_16_55_9</strain>
    </source>
</reference>
<evidence type="ECO:0000259" key="9">
    <source>
        <dbReference type="Pfam" id="PF12704"/>
    </source>
</evidence>
<evidence type="ECO:0000313" key="11">
    <source>
        <dbReference type="Proteomes" id="UP000179157"/>
    </source>
</evidence>
<evidence type="ECO:0000256" key="7">
    <source>
        <dbReference type="SAM" id="Phobius"/>
    </source>
</evidence>
<comment type="caution">
    <text evidence="10">The sequence shown here is derived from an EMBL/GenBank/DDBJ whole genome shotgun (WGS) entry which is preliminary data.</text>
</comment>
<feature type="transmembrane region" description="Helical" evidence="7">
    <location>
        <begin position="358"/>
        <end position="377"/>
    </location>
</feature>
<feature type="transmembrane region" description="Helical" evidence="7">
    <location>
        <begin position="309"/>
        <end position="338"/>
    </location>
</feature>
<evidence type="ECO:0008006" key="12">
    <source>
        <dbReference type="Google" id="ProtNLM"/>
    </source>
</evidence>
<dbReference type="Pfam" id="PF02687">
    <property type="entry name" value="FtsX"/>
    <property type="match status" value="1"/>
</dbReference>
<evidence type="ECO:0000256" key="1">
    <source>
        <dbReference type="ARBA" id="ARBA00004651"/>
    </source>
</evidence>
<keyword evidence="5 7" id="KW-0472">Membrane</keyword>
<organism evidence="10 11">
    <name type="scientific">Fraserbacteria sp. (strain RBG_16_55_9)</name>
    <dbReference type="NCBI Taxonomy" id="1817864"/>
    <lineage>
        <taxon>Bacteria</taxon>
        <taxon>Candidatus Fraseribacteriota</taxon>
    </lineage>
</organism>
<evidence type="ECO:0000313" key="10">
    <source>
        <dbReference type="EMBL" id="OGF53350.1"/>
    </source>
</evidence>
<dbReference type="PANTHER" id="PTHR30572:SF4">
    <property type="entry name" value="ABC TRANSPORTER PERMEASE YTRF"/>
    <property type="match status" value="1"/>
</dbReference>
<dbReference type="InterPro" id="IPR003838">
    <property type="entry name" value="ABC3_permease_C"/>
</dbReference>
<evidence type="ECO:0000256" key="6">
    <source>
        <dbReference type="ARBA" id="ARBA00038076"/>
    </source>
</evidence>
<evidence type="ECO:0000256" key="5">
    <source>
        <dbReference type="ARBA" id="ARBA00023136"/>
    </source>
</evidence>
<comment type="similarity">
    <text evidence="6">Belongs to the ABC-4 integral membrane protein family.</text>
</comment>
<evidence type="ECO:0000259" key="8">
    <source>
        <dbReference type="Pfam" id="PF02687"/>
    </source>
</evidence>
<feature type="domain" description="ABC3 transporter permease C-terminal" evidence="8">
    <location>
        <begin position="268"/>
        <end position="387"/>
    </location>
</feature>
<proteinExistence type="inferred from homology"/>
<dbReference type="GO" id="GO:0022857">
    <property type="term" value="F:transmembrane transporter activity"/>
    <property type="evidence" value="ECO:0007669"/>
    <property type="project" value="TreeGrafter"/>
</dbReference>
<protein>
    <recommendedName>
        <fullName evidence="12">ABC transporter permease</fullName>
    </recommendedName>
</protein>
<keyword evidence="4 7" id="KW-1133">Transmembrane helix</keyword>
<dbReference type="PANTHER" id="PTHR30572">
    <property type="entry name" value="MEMBRANE COMPONENT OF TRANSPORTER-RELATED"/>
    <property type="match status" value="1"/>
</dbReference>
<dbReference type="InterPro" id="IPR050250">
    <property type="entry name" value="Macrolide_Exporter_MacB"/>
</dbReference>
<keyword evidence="2" id="KW-1003">Cell membrane</keyword>
<feature type="transmembrane region" description="Helical" evidence="7">
    <location>
        <begin position="21"/>
        <end position="40"/>
    </location>
</feature>
<dbReference type="InterPro" id="IPR025857">
    <property type="entry name" value="MacB_PCD"/>
</dbReference>
<evidence type="ECO:0000256" key="4">
    <source>
        <dbReference type="ARBA" id="ARBA00022989"/>
    </source>
</evidence>
<keyword evidence="3 7" id="KW-0812">Transmembrane</keyword>
<dbReference type="AlphaFoldDB" id="A0A1F5UQG8"/>
<sequence length="394" mass="42816">MLLDNIRLAFRNLRQRPKRSWLTILGILIGVAAVVALVSLGEGMQQSINREFEAFGYNVVMITGHSEHRLGEGALAGANTFKLDLKPLETVHGVEAVGGVLIKTPYVSAGKREGYLLTWGIAPELMQAFPAYYKPEVGRTFQAGEPNAATLGSNVAKDLGLSVGDRFIVETQEFEVVGILERRNDPDVNYAIFIPIQTMQELTEEREKISYVMIRTIRDHDVRDTASAIKEIVREQRGKDDLNVHTTEDMRDLMQNLVGILRAALGGIAAISLLVGGVGVMNTMYTAVLERTREIGVMKAVGARRRHILRLFLLESAFMGLVGGLLGVLIGLGIAVVIKYVAPLFIAGTTLEVGFSPGLILGVLGFSFVLGAVSGFMPARSAAALPPVEALRYE</sequence>
<dbReference type="STRING" id="1817864.A2Z21_07895"/>
<evidence type="ECO:0000256" key="2">
    <source>
        <dbReference type="ARBA" id="ARBA00022475"/>
    </source>
</evidence>
<dbReference type="EMBL" id="MFGX01000105">
    <property type="protein sequence ID" value="OGF53350.1"/>
    <property type="molecule type" value="Genomic_DNA"/>
</dbReference>